<feature type="compositionally biased region" description="Basic and acidic residues" evidence="1">
    <location>
        <begin position="407"/>
        <end position="418"/>
    </location>
</feature>
<feature type="compositionally biased region" description="Pro residues" evidence="1">
    <location>
        <begin position="443"/>
        <end position="454"/>
    </location>
</feature>
<organism evidence="3 4">
    <name type="scientific">Hypsizygus marmoreus</name>
    <name type="common">White beech mushroom</name>
    <name type="synonym">Agaricus marmoreus</name>
    <dbReference type="NCBI Taxonomy" id="39966"/>
    <lineage>
        <taxon>Eukaryota</taxon>
        <taxon>Fungi</taxon>
        <taxon>Dikarya</taxon>
        <taxon>Basidiomycota</taxon>
        <taxon>Agaricomycotina</taxon>
        <taxon>Agaricomycetes</taxon>
        <taxon>Agaricomycetidae</taxon>
        <taxon>Agaricales</taxon>
        <taxon>Tricholomatineae</taxon>
        <taxon>Lyophyllaceae</taxon>
        <taxon>Hypsizygus</taxon>
    </lineage>
</organism>
<feature type="region of interest" description="Disordered" evidence="1">
    <location>
        <begin position="399"/>
        <end position="500"/>
    </location>
</feature>
<protein>
    <recommendedName>
        <fullName evidence="2">DUF4100 domain-containing protein</fullName>
    </recommendedName>
</protein>
<feature type="compositionally biased region" description="Polar residues" evidence="1">
    <location>
        <begin position="455"/>
        <end position="470"/>
    </location>
</feature>
<feature type="compositionally biased region" description="Acidic residues" evidence="1">
    <location>
        <begin position="183"/>
        <end position="194"/>
    </location>
</feature>
<evidence type="ECO:0000259" key="2">
    <source>
        <dbReference type="Pfam" id="PF13352"/>
    </source>
</evidence>
<sequence length="831" mass="92633">MAADLERVNSFTMQVPMPTRVPRTPPTSKANESATFWIAWKYMLTRPGSITLSSLHTFFVTLTARSNDETQVLSAERLRLWTEKHGEYGRITSLQGVDRYFREYTQVSGNLVALNRLLQTDANLYFYRGIPEALRKKIRKKIPAANQTTSNPPSVADMLTWLRAEFNGIDIDTVLDDVNLEVETSSDDSSDDSDIDKKPKKKKKKVSFKVPTEKTVPAAPIIDPIESITKRLDELTISTQELLRMSNQGRQNFNTMNNTGYDRPRLPDHERPNFPNVNRNDRRCFFCDQTSHVMGLPNCPEVKRMIDEQLVVFTPAGRLTMYDGSELPRALHSDGGVAVVIRSQQATSSALKGKGRAEPRGLPPHMATNFAGLQFEGKDVLYDDQVYGVSTITPVIPAWRSSPATRSGKDDVRHDPKTTAKRPNKKPDDAPPPPNPHHTRSKPAPPPEPTPNPPKTVTQQYPSTPPTVNTRDAFKNNRKIPTAANKLPPPPAVKPQKPDVTMADGTRPAGKAPPMYHFTSSIQDMVDGEALQDKILSTPITVTLRELIGSSADLQRRFANLTKIRREYTDKTVSLQTADLDLDDFDENMLSEDVGCVWAAVADDDDSYEFDDGLGPIQLEEQSSDGFRHSQVQVDYDPRTDTEDAIFDRYASAVKLHKEPLPLFAMVVGRFKGTFGGVTVNFMVDTGSKLNLVSNDLYQKTGLPIDMDGTRWSLKGIHGNAVRLGGCVRDVPLRVAGHDFDHHFFVSQEGVGTGQHEVILGQPWLQWYTASLNYTRAGGMYMRLWQKGDTENQATVTIPLCNPGAERNTADLKPIKRPAPVVEESMDVAEN</sequence>
<dbReference type="InParanoid" id="A0A369JHJ7"/>
<dbReference type="CDD" id="cd00303">
    <property type="entry name" value="retropepsin_like"/>
    <property type="match status" value="1"/>
</dbReference>
<feature type="region of interest" description="Disordered" evidence="1">
    <location>
        <begin position="250"/>
        <end position="275"/>
    </location>
</feature>
<feature type="domain" description="DUF4100" evidence="2">
    <location>
        <begin position="317"/>
        <end position="571"/>
    </location>
</feature>
<dbReference type="OrthoDB" id="2758461at2759"/>
<dbReference type="Pfam" id="PF13352">
    <property type="entry name" value="DUF4100"/>
    <property type="match status" value="1"/>
</dbReference>
<dbReference type="InterPro" id="IPR021109">
    <property type="entry name" value="Peptidase_aspartic_dom_sf"/>
</dbReference>
<keyword evidence="4" id="KW-1185">Reference proteome</keyword>
<feature type="compositionally biased region" description="Polar residues" evidence="1">
    <location>
        <begin position="250"/>
        <end position="260"/>
    </location>
</feature>
<evidence type="ECO:0000313" key="4">
    <source>
        <dbReference type="Proteomes" id="UP000076154"/>
    </source>
</evidence>
<proteinExistence type="predicted"/>
<dbReference type="Gene3D" id="2.40.70.10">
    <property type="entry name" value="Acid Proteases"/>
    <property type="match status" value="1"/>
</dbReference>
<dbReference type="SUPFAM" id="SSF50630">
    <property type="entry name" value="Acid proteases"/>
    <property type="match status" value="1"/>
</dbReference>
<dbReference type="EMBL" id="LUEZ02000054">
    <property type="protein sequence ID" value="RDB21659.1"/>
    <property type="molecule type" value="Genomic_DNA"/>
</dbReference>
<feature type="compositionally biased region" description="Basic and acidic residues" evidence="1">
    <location>
        <begin position="262"/>
        <end position="272"/>
    </location>
</feature>
<dbReference type="Proteomes" id="UP000076154">
    <property type="component" value="Unassembled WGS sequence"/>
</dbReference>
<reference evidence="3" key="1">
    <citation type="submission" date="2018-04" db="EMBL/GenBank/DDBJ databases">
        <title>Whole genome sequencing of Hypsizygus marmoreus.</title>
        <authorList>
            <person name="Choi I.-G."/>
            <person name="Min B."/>
            <person name="Kim J.-G."/>
            <person name="Kim S."/>
            <person name="Oh Y.-L."/>
            <person name="Kong W.-S."/>
            <person name="Park H."/>
            <person name="Jeong J."/>
            <person name="Song E.-S."/>
        </authorList>
    </citation>
    <scope>NUCLEOTIDE SEQUENCE [LARGE SCALE GENOMIC DNA]</scope>
    <source>
        <strain evidence="3">51987-8</strain>
    </source>
</reference>
<dbReference type="AlphaFoldDB" id="A0A369JHJ7"/>
<feature type="region of interest" description="Disordered" evidence="1">
    <location>
        <begin position="183"/>
        <end position="209"/>
    </location>
</feature>
<comment type="caution">
    <text evidence="3">The sequence shown here is derived from an EMBL/GenBank/DDBJ whole genome shotgun (WGS) entry which is preliminary data.</text>
</comment>
<name>A0A369JHJ7_HYPMA</name>
<accession>A0A369JHJ7</accession>
<dbReference type="InterPro" id="IPR025165">
    <property type="entry name" value="DUF4100"/>
</dbReference>
<evidence type="ECO:0000256" key="1">
    <source>
        <dbReference type="SAM" id="MobiDB-lite"/>
    </source>
</evidence>
<gene>
    <name evidence="3" type="ORF">Hypma_011257</name>
</gene>
<feature type="compositionally biased region" description="Basic residues" evidence="1">
    <location>
        <begin position="198"/>
        <end position="207"/>
    </location>
</feature>
<dbReference type="Pfam" id="PF13650">
    <property type="entry name" value="Asp_protease_2"/>
    <property type="match status" value="1"/>
</dbReference>
<evidence type="ECO:0000313" key="3">
    <source>
        <dbReference type="EMBL" id="RDB21659.1"/>
    </source>
</evidence>
<dbReference type="STRING" id="39966.A0A369JHJ7"/>